<gene>
    <name evidence="2" type="ORF">FRX31_032332</name>
</gene>
<dbReference type="Pfam" id="PF08268">
    <property type="entry name" value="FBA_3"/>
    <property type="match status" value="1"/>
</dbReference>
<dbReference type="InterPro" id="IPR001810">
    <property type="entry name" value="F-box_dom"/>
</dbReference>
<dbReference type="CDD" id="cd22157">
    <property type="entry name" value="F-box_AtFBW1-like"/>
    <property type="match status" value="1"/>
</dbReference>
<dbReference type="PANTHER" id="PTHR31672:SF13">
    <property type="entry name" value="F-BOX PROTEIN CPR30-LIKE"/>
    <property type="match status" value="1"/>
</dbReference>
<feature type="domain" description="F-box" evidence="1">
    <location>
        <begin position="16"/>
        <end position="67"/>
    </location>
</feature>
<reference evidence="2 3" key="1">
    <citation type="submission" date="2020-06" db="EMBL/GenBank/DDBJ databases">
        <title>Transcriptomic and genomic resources for Thalictrum thalictroides and T. hernandezii: Facilitating candidate gene discovery in an emerging model plant lineage.</title>
        <authorList>
            <person name="Arias T."/>
            <person name="Riano-Pachon D.M."/>
            <person name="Di Stilio V.S."/>
        </authorList>
    </citation>
    <scope>NUCLEOTIDE SEQUENCE [LARGE SCALE GENOMIC DNA]</scope>
    <source>
        <strain evidence="3">cv. WT478/WT964</strain>
        <tissue evidence="2">Leaves</tissue>
    </source>
</reference>
<sequence>MMMMRIAKMQRLGRSKIEMNELPVEIWRDILSRVPARSLYQCCRLVCKDWYNLIKDPDFINFHHSRINKYVSDGLIALCHTTEFVDWAQFFNLVDNPNNNTNLTALRLHFDLPSDIQSIKIVGSVNGLMCLALLPRHNIFFICNPVTRDVLQLPKAPGLGPYSQKYNLKYLFPATSGFAFHAATNTYKVVRTWFFRVIGGADILQGGADILQTGIEIYTLGSGVWRWIDVNISSMLCDLQASHVFLHEALHWQIVDLKKSQPYTGVIDIGDENFRTFENPMEEVGLKARNLSTLRQCLCLIDEFSDHNAIWTMKQYGVAQSWTKEHIIRKEIFGSLQTMSFDTLTTMNNGSVLLHGGKHQGYYDFEKQEFKQILIDGFHSSLEEFQIVGHVGSLISPGSIICASDVSQVSSAKRRRPIGFRLTKNTKKLPRPVPCITRPQEFLL</sequence>
<organism evidence="2 3">
    <name type="scientific">Thalictrum thalictroides</name>
    <name type="common">Rue-anemone</name>
    <name type="synonym">Anemone thalictroides</name>
    <dbReference type="NCBI Taxonomy" id="46969"/>
    <lineage>
        <taxon>Eukaryota</taxon>
        <taxon>Viridiplantae</taxon>
        <taxon>Streptophyta</taxon>
        <taxon>Embryophyta</taxon>
        <taxon>Tracheophyta</taxon>
        <taxon>Spermatophyta</taxon>
        <taxon>Magnoliopsida</taxon>
        <taxon>Ranunculales</taxon>
        <taxon>Ranunculaceae</taxon>
        <taxon>Thalictroideae</taxon>
        <taxon>Thalictrum</taxon>
    </lineage>
</organism>
<dbReference type="PANTHER" id="PTHR31672">
    <property type="entry name" value="BNACNNG10540D PROTEIN"/>
    <property type="match status" value="1"/>
</dbReference>
<proteinExistence type="predicted"/>
<dbReference type="Gene3D" id="1.20.1280.50">
    <property type="match status" value="1"/>
</dbReference>
<keyword evidence="3" id="KW-1185">Reference proteome</keyword>
<dbReference type="InterPro" id="IPR050796">
    <property type="entry name" value="SCF_F-box_component"/>
</dbReference>
<dbReference type="InterPro" id="IPR013187">
    <property type="entry name" value="F-box-assoc_dom_typ3"/>
</dbReference>
<dbReference type="OrthoDB" id="610337at2759"/>
<dbReference type="Proteomes" id="UP000554482">
    <property type="component" value="Unassembled WGS sequence"/>
</dbReference>
<dbReference type="InterPro" id="IPR036047">
    <property type="entry name" value="F-box-like_dom_sf"/>
</dbReference>
<dbReference type="Pfam" id="PF00646">
    <property type="entry name" value="F-box"/>
    <property type="match status" value="1"/>
</dbReference>
<evidence type="ECO:0000259" key="1">
    <source>
        <dbReference type="PROSITE" id="PS50181"/>
    </source>
</evidence>
<name>A0A7J6V131_THATH</name>
<accession>A0A7J6V131</accession>
<comment type="caution">
    <text evidence="2">The sequence shown here is derived from an EMBL/GenBank/DDBJ whole genome shotgun (WGS) entry which is preliminary data.</text>
</comment>
<dbReference type="InterPro" id="IPR017451">
    <property type="entry name" value="F-box-assoc_interact_dom"/>
</dbReference>
<dbReference type="EMBL" id="JABWDY010040492">
    <property type="protein sequence ID" value="KAF5178080.1"/>
    <property type="molecule type" value="Genomic_DNA"/>
</dbReference>
<dbReference type="NCBIfam" id="TIGR01640">
    <property type="entry name" value="F_box_assoc_1"/>
    <property type="match status" value="1"/>
</dbReference>
<evidence type="ECO:0000313" key="3">
    <source>
        <dbReference type="Proteomes" id="UP000554482"/>
    </source>
</evidence>
<dbReference type="PROSITE" id="PS50181">
    <property type="entry name" value="FBOX"/>
    <property type="match status" value="1"/>
</dbReference>
<dbReference type="AlphaFoldDB" id="A0A7J6V131"/>
<evidence type="ECO:0000313" key="2">
    <source>
        <dbReference type="EMBL" id="KAF5178080.1"/>
    </source>
</evidence>
<protein>
    <submittedName>
        <fullName evidence="2">F-box protein</fullName>
    </submittedName>
</protein>
<dbReference type="SMART" id="SM00256">
    <property type="entry name" value="FBOX"/>
    <property type="match status" value="1"/>
</dbReference>
<dbReference type="SUPFAM" id="SSF81383">
    <property type="entry name" value="F-box domain"/>
    <property type="match status" value="1"/>
</dbReference>